<dbReference type="PANTHER" id="PTHR12389:SF0">
    <property type="entry name" value="E3 UBIQUITIN-PROTEIN LIGASE LISTERIN"/>
    <property type="match status" value="1"/>
</dbReference>
<comment type="caution">
    <text evidence="18">The sequence shown here is derived from an EMBL/GenBank/DDBJ whole genome shotgun (WGS) entry which is preliminary data.</text>
</comment>
<evidence type="ECO:0000256" key="4">
    <source>
        <dbReference type="ARBA" id="ARBA00007997"/>
    </source>
</evidence>
<keyword evidence="13 16" id="KW-0862">Zinc</keyword>
<comment type="subunit">
    <text evidence="16">Component of the ribosome quality control complex (RQC).</text>
</comment>
<evidence type="ECO:0000256" key="5">
    <source>
        <dbReference type="ARBA" id="ARBA00012483"/>
    </source>
</evidence>
<dbReference type="CDD" id="cd16491">
    <property type="entry name" value="RING-CH-C4HC3_LTN1"/>
    <property type="match status" value="1"/>
</dbReference>
<dbReference type="InterPro" id="IPR016024">
    <property type="entry name" value="ARM-type_fold"/>
</dbReference>
<evidence type="ECO:0000256" key="1">
    <source>
        <dbReference type="ARBA" id="ARBA00000900"/>
    </source>
</evidence>
<evidence type="ECO:0000256" key="12">
    <source>
        <dbReference type="ARBA" id="ARBA00022786"/>
    </source>
</evidence>
<evidence type="ECO:0000313" key="19">
    <source>
        <dbReference type="Proteomes" id="UP000178129"/>
    </source>
</evidence>
<evidence type="ECO:0000313" key="18">
    <source>
        <dbReference type="EMBL" id="CZT00605.1"/>
    </source>
</evidence>
<dbReference type="InterPro" id="IPR039795">
    <property type="entry name" value="LTN1/Rkr1"/>
</dbReference>
<dbReference type="FunFam" id="3.30.40.10:FF:000038">
    <property type="entry name" value="E3 ubiquitin-protein ligase listerin"/>
    <property type="match status" value="1"/>
</dbReference>
<dbReference type="SUPFAM" id="SSF57850">
    <property type="entry name" value="RING/U-box"/>
    <property type="match status" value="1"/>
</dbReference>
<dbReference type="InParanoid" id="A0A1E1KRG4"/>
<evidence type="ECO:0000256" key="14">
    <source>
        <dbReference type="ARBA" id="ARBA00055150"/>
    </source>
</evidence>
<sequence>MSKRQFKSQASSSRVASGAGFGGFGSASSGSTLSYLTEPPNLSAISDANVVVAFKNLSKKDGTTKSKALEDLRAYVQAHPFEQDGGVEDAVLEAWVKFYPRISIDNSRRVRELSHILQTELLKSARKRMEKFIPRIVGTWLGGTYDRDRAVARAANDGTKSFLDTPAKMALFFKRCETPILEYAQEALKETAQTLSDERTMSPDDMQAKYFRVVGSSISLLSNLLGTLEKDIILKHSEKYEDILSGNKSIWAFASCEDAFVRRATVQLMMVCLAKASSIFESDLELISHAFIAEGLKSSQTSSAYQLLGLLVALTSKYPEVWTTSYKAKKNPLSRLRTFIERGSQGGPPDYWNKVGRLMLDLPDGVIPSDPEPLIEFLRAFRRGITNREEPRTNSGVAWATYFRITERLVTVLSPESVQEKLLPEAVFPLFEQYLHPTPANDTWATGTNIPTLAKGLYICLSVKGAGESSFEAEWVRLEKEFNSKILTSLPEQSKDYNASQNAVIAVSHRWFKLVAEVLKQAQPVSSDLLGPSSQRIITSCLATIVSRNGKPYSATATLESALQLAPTLVSGSPETMAALESFLKNDLPKLILSPSGPYLISTLSLFRTLPGKEKDFERIWQSTVDGLLALPESTSQSRTIAKLIANDAASKSCQQNPGLQDFLLRNNLRAIQGGAEARTLFETAITFSSFSSATSATSLEQVITALDTKDTVDEAMKLLESISKHQPTLLNSQSSVHVALITKLLGLTEIDDSTVASRANTLRAIVEKLSSTKGSESPNQSSLVHVIRDNLETAGPQSLNIDTLVQEAKNVICKSSDTTPAAIFPDIKVWADALAPLLIHAPTPALGVIRPFAGSVFLVANTSTTSNVRPSRDINGYSVPLRMAMYTTSLLAHEGMSDVLPAELQVELYYLLALSSELANNQIDLLEDNKLFGSNQDLDAVADVRQFVTDFHQLIKNAADSASHWRDQANTNDSPKNTSLVVKHLMKKLLEVSSTNTPAAYYASKSLGVLMQALVAAHGWQNDGSEEWLTQLDILKTSTSNVLGASAILIGLQDSLRSSKIVNNLCNRLVSDIAGAKAQCDKTLGQLVLLNSVLSVYDEDLPVANNRLVFAVKQILSWTEDLAGNDARLASESCRALQRLLPAIKDVYGSYWETSFDFCVSIWEVSDRGVMSNERLPMIGMSLKLYSILQNMADDENEDLKEAFELSREQCCDGLVKLLKLDRSKETQPLEFVDTILSRQMTKIPVDRVKDLTEFYPLVASEFQLVQSAAFDVLHRGLPKVQQELSVNVLLDGTTAQLPLELLSLLLNTPSVHDISDAAEFPSSVRGYLLSWLIVFESYTTASLKVRNDYSELLKTENYIGPLLNFMFIILGHSSANPLNLERARIDNSMIRHYSMWKANDTESASRSMHWLLVNLYYLCLNYTPGLVRNWFFSCDSRQTSLAVESWTRKYFSPIVVEDTLDEVEKWAANQEPPPDDEKDLVVKVSKRSKEIFAGYEVDELMMQVGIRFPENYPLEGVRVDGINRVAVSEKKWLSWLRNTQGVITFSNGSIIDGLSALHKNITGALKGHTECAICYSIIGPDKKTPDKRCQTCNNLFHSNCLYKWFSSSNQSTCPLCRNPFNYGVEAGRRKRVDE</sequence>
<dbReference type="STRING" id="914237.A0A1E1KRG4"/>
<dbReference type="GO" id="GO:1990116">
    <property type="term" value="P:ribosome-associated ubiquitin-dependent protein catabolic process"/>
    <property type="evidence" value="ECO:0007669"/>
    <property type="project" value="UniProtKB-UniRule"/>
</dbReference>
<dbReference type="SMART" id="SM01197">
    <property type="entry name" value="FANCL_C"/>
    <property type="match status" value="1"/>
</dbReference>
<dbReference type="InterPro" id="IPR001841">
    <property type="entry name" value="Znf_RING"/>
</dbReference>
<dbReference type="SMART" id="SM00184">
    <property type="entry name" value="RING"/>
    <property type="match status" value="1"/>
</dbReference>
<evidence type="ECO:0000256" key="11">
    <source>
        <dbReference type="ARBA" id="ARBA00022771"/>
    </source>
</evidence>
<dbReference type="SMART" id="SM00744">
    <property type="entry name" value="RINGv"/>
    <property type="match status" value="1"/>
</dbReference>
<dbReference type="PANTHER" id="PTHR12389">
    <property type="entry name" value="ZINC FINGER PROTEIN 294"/>
    <property type="match status" value="1"/>
</dbReference>
<proteinExistence type="inferred from homology"/>
<evidence type="ECO:0000256" key="8">
    <source>
        <dbReference type="ARBA" id="ARBA00022679"/>
    </source>
</evidence>
<evidence type="ECO:0000256" key="16">
    <source>
        <dbReference type="RuleBase" id="RU367090"/>
    </source>
</evidence>
<comment type="catalytic activity">
    <reaction evidence="1 16">
        <text>S-ubiquitinyl-[E2 ubiquitin-conjugating enzyme]-L-cysteine + [acceptor protein]-L-lysine = [E2 ubiquitin-conjugating enzyme]-L-cysteine + N(6)-ubiquitinyl-[acceptor protein]-L-lysine.</text>
        <dbReference type="EC" id="2.3.2.27"/>
    </reaction>
</comment>
<dbReference type="EC" id="2.3.2.27" evidence="5 16"/>
<keyword evidence="10" id="KW-0677">Repeat</keyword>
<dbReference type="EMBL" id="FJUW01000020">
    <property type="protein sequence ID" value="CZT00605.1"/>
    <property type="molecule type" value="Genomic_DNA"/>
</dbReference>
<keyword evidence="9 16" id="KW-0479">Metal-binding</keyword>
<dbReference type="GO" id="GO:0008270">
    <property type="term" value="F:zinc ion binding"/>
    <property type="evidence" value="ECO:0007669"/>
    <property type="project" value="UniProtKB-KW"/>
</dbReference>
<comment type="function">
    <text evidence="16">E3 ubiquitin-protein ligase. Component of the ribosome quality control complex (RQC), a ribosome-associated complex that mediates ubiquitination and extraction of incompletely synthesized nascent chains for proteasomal degradation.</text>
</comment>
<dbReference type="InterPro" id="IPR057030">
    <property type="entry name" value="TPR_Rkr-1"/>
</dbReference>
<evidence type="ECO:0000256" key="10">
    <source>
        <dbReference type="ARBA" id="ARBA00022737"/>
    </source>
</evidence>
<comment type="subcellular location">
    <subcellularLocation>
        <location evidence="2">Cytoplasm</location>
        <location evidence="2">Cytosol</location>
    </subcellularLocation>
</comment>
<dbReference type="InterPro" id="IPR054478">
    <property type="entry name" value="LTN1_UBC"/>
</dbReference>
<evidence type="ECO:0000256" key="3">
    <source>
        <dbReference type="ARBA" id="ARBA00004906"/>
    </source>
</evidence>
<dbReference type="FunCoup" id="A0A1E1KRG4">
    <property type="interactions" value="581"/>
</dbReference>
<name>A0A1E1KRG4_9HELO</name>
<comment type="pathway">
    <text evidence="3 16">Protein modification; protein ubiquitination.</text>
</comment>
<dbReference type="InterPro" id="IPR054477">
    <property type="entry name" value="LTN1_E3_ligase_6th"/>
</dbReference>
<dbReference type="Pfam" id="PF13639">
    <property type="entry name" value="zf-RING_2"/>
    <property type="match status" value="1"/>
</dbReference>
<dbReference type="GO" id="GO:0043023">
    <property type="term" value="F:ribosomal large subunit binding"/>
    <property type="evidence" value="ECO:0007669"/>
    <property type="project" value="TreeGrafter"/>
</dbReference>
<dbReference type="GO" id="GO:1990112">
    <property type="term" value="C:RQC complex"/>
    <property type="evidence" value="ECO:0007669"/>
    <property type="project" value="UniProtKB-UniRule"/>
</dbReference>
<dbReference type="InterPro" id="IPR039804">
    <property type="entry name" value="RING-CH-C4HC3_LTN1"/>
</dbReference>
<evidence type="ECO:0000256" key="9">
    <source>
        <dbReference type="ARBA" id="ARBA00022723"/>
    </source>
</evidence>
<dbReference type="Pfam" id="PF22958">
    <property type="entry name" value="Ltn1_1st"/>
    <property type="match status" value="1"/>
</dbReference>
<evidence type="ECO:0000256" key="6">
    <source>
        <dbReference type="ARBA" id="ARBA00017157"/>
    </source>
</evidence>
<dbReference type="GO" id="GO:0061630">
    <property type="term" value="F:ubiquitin protein ligase activity"/>
    <property type="evidence" value="ECO:0007669"/>
    <property type="project" value="UniProtKB-UniRule"/>
</dbReference>
<dbReference type="Pfam" id="PF23009">
    <property type="entry name" value="UBC_like"/>
    <property type="match status" value="1"/>
</dbReference>
<keyword evidence="19" id="KW-1185">Reference proteome</keyword>
<gene>
    <name evidence="18" type="ORF">RCO7_03030</name>
</gene>
<dbReference type="PROSITE" id="PS50089">
    <property type="entry name" value="ZF_RING_2"/>
    <property type="match status" value="1"/>
</dbReference>
<feature type="domain" description="RING-type" evidence="17">
    <location>
        <begin position="1573"/>
        <end position="1619"/>
    </location>
</feature>
<protein>
    <recommendedName>
        <fullName evidence="6 16">E3 ubiquitin-protein ligase listerin</fullName>
        <ecNumber evidence="5 16">2.3.2.27</ecNumber>
    </recommendedName>
    <alternativeName>
        <fullName evidence="16">RING-type E3 ubiquitin transferase listerin</fullName>
    </alternativeName>
</protein>
<dbReference type="Pfam" id="PF23280">
    <property type="entry name" value="TPR_26"/>
    <property type="match status" value="1"/>
</dbReference>
<organism evidence="18 19">
    <name type="scientific">Rhynchosporium graminicola</name>
    <dbReference type="NCBI Taxonomy" id="2792576"/>
    <lineage>
        <taxon>Eukaryota</taxon>
        <taxon>Fungi</taxon>
        <taxon>Dikarya</taxon>
        <taxon>Ascomycota</taxon>
        <taxon>Pezizomycotina</taxon>
        <taxon>Leotiomycetes</taxon>
        <taxon>Helotiales</taxon>
        <taxon>Ploettnerulaceae</taxon>
        <taxon>Rhynchosporium</taxon>
    </lineage>
</organism>
<keyword evidence="11 15" id="KW-0863">Zinc-finger</keyword>
<dbReference type="GO" id="GO:0005829">
    <property type="term" value="C:cytosol"/>
    <property type="evidence" value="ECO:0007669"/>
    <property type="project" value="UniProtKB-SubCell"/>
</dbReference>
<dbReference type="InterPro" id="IPR011016">
    <property type="entry name" value="Znf_RING-CH"/>
</dbReference>
<accession>A0A1E1KRG4</accession>
<keyword evidence="8 16" id="KW-0808">Transferase</keyword>
<keyword evidence="12 16" id="KW-0833">Ubl conjugation pathway</keyword>
<dbReference type="InterPro" id="IPR054476">
    <property type="entry name" value="Ltn1_N"/>
</dbReference>
<dbReference type="Pfam" id="PF22999">
    <property type="entry name" value="LTN1_E3_ligase_6th"/>
    <property type="match status" value="1"/>
</dbReference>
<dbReference type="GO" id="GO:0016567">
    <property type="term" value="P:protein ubiquitination"/>
    <property type="evidence" value="ECO:0007669"/>
    <property type="project" value="UniProtKB-UniPathway"/>
</dbReference>
<reference evidence="19" key="1">
    <citation type="submission" date="2016-03" db="EMBL/GenBank/DDBJ databases">
        <authorList>
            <person name="Ploux O."/>
        </authorList>
    </citation>
    <scope>NUCLEOTIDE SEQUENCE [LARGE SCALE GENOMIC DNA]</scope>
    <source>
        <strain evidence="19">UK7</strain>
    </source>
</reference>
<dbReference type="Gene3D" id="3.30.40.10">
    <property type="entry name" value="Zinc/RING finger domain, C3HC4 (zinc finger)"/>
    <property type="match status" value="1"/>
</dbReference>
<dbReference type="GO" id="GO:0072344">
    <property type="term" value="P:rescue of stalled ribosome"/>
    <property type="evidence" value="ECO:0007669"/>
    <property type="project" value="UniProtKB-UniRule"/>
</dbReference>
<evidence type="ECO:0000256" key="13">
    <source>
        <dbReference type="ARBA" id="ARBA00022833"/>
    </source>
</evidence>
<comment type="function">
    <text evidence="14">E3 ubiquitin-protein ligase component of the ribosome quality control complex (RQC), a ribosome-associated complex that mediates ubiquitination and extraction of incompletely synthesized nascent chains for proteasomal degradation. Mediates ubiquitination of proteins derived from mRNAs lacking stop codons (non-stop proteins) and other translation arrest products induced by poly-lysine sequences and tandem rare codons. Ubiquitination leads to CDC48 recruitment for extraction and degradation of the incomplete translation product. May indirectly play a role in chromatin function and transcription.</text>
</comment>
<evidence type="ECO:0000256" key="2">
    <source>
        <dbReference type="ARBA" id="ARBA00004514"/>
    </source>
</evidence>
<dbReference type="Proteomes" id="UP000178129">
    <property type="component" value="Unassembled WGS sequence"/>
</dbReference>
<evidence type="ECO:0000256" key="15">
    <source>
        <dbReference type="PROSITE-ProRule" id="PRU00175"/>
    </source>
</evidence>
<evidence type="ECO:0000259" key="17">
    <source>
        <dbReference type="PROSITE" id="PS50089"/>
    </source>
</evidence>
<keyword evidence="7" id="KW-0963">Cytoplasm</keyword>
<comment type="similarity">
    <text evidence="4 16">Belongs to the LTN1 family.</text>
</comment>
<dbReference type="SUPFAM" id="SSF48371">
    <property type="entry name" value="ARM repeat"/>
    <property type="match status" value="1"/>
</dbReference>
<dbReference type="InterPro" id="IPR013083">
    <property type="entry name" value="Znf_RING/FYVE/PHD"/>
</dbReference>
<dbReference type="UniPathway" id="UPA00143"/>
<evidence type="ECO:0000256" key="7">
    <source>
        <dbReference type="ARBA" id="ARBA00022490"/>
    </source>
</evidence>